<evidence type="ECO:0000256" key="1">
    <source>
        <dbReference type="SAM" id="MobiDB-lite"/>
    </source>
</evidence>
<proteinExistence type="predicted"/>
<organism evidence="2 3">
    <name type="scientific">Gonium pectorale</name>
    <name type="common">Green alga</name>
    <dbReference type="NCBI Taxonomy" id="33097"/>
    <lineage>
        <taxon>Eukaryota</taxon>
        <taxon>Viridiplantae</taxon>
        <taxon>Chlorophyta</taxon>
        <taxon>core chlorophytes</taxon>
        <taxon>Chlorophyceae</taxon>
        <taxon>CS clade</taxon>
        <taxon>Chlamydomonadales</taxon>
        <taxon>Volvocaceae</taxon>
        <taxon>Gonium</taxon>
    </lineage>
</organism>
<name>A0A150FXK2_GONPE</name>
<dbReference type="AlphaFoldDB" id="A0A150FXK2"/>
<dbReference type="EMBL" id="LSYV01000159">
    <property type="protein sequence ID" value="KXZ42342.1"/>
    <property type="molecule type" value="Genomic_DNA"/>
</dbReference>
<reference evidence="3" key="1">
    <citation type="journal article" date="2016" name="Nat. Commun.">
        <title>The Gonium pectorale genome demonstrates co-option of cell cycle regulation during the evolution of multicellularity.</title>
        <authorList>
            <person name="Hanschen E.R."/>
            <person name="Marriage T.N."/>
            <person name="Ferris P.J."/>
            <person name="Hamaji T."/>
            <person name="Toyoda A."/>
            <person name="Fujiyama A."/>
            <person name="Neme R."/>
            <person name="Noguchi H."/>
            <person name="Minakuchi Y."/>
            <person name="Suzuki M."/>
            <person name="Kawai-Toyooka H."/>
            <person name="Smith D.R."/>
            <person name="Sparks H."/>
            <person name="Anderson J."/>
            <person name="Bakaric R."/>
            <person name="Luria V."/>
            <person name="Karger A."/>
            <person name="Kirschner M.W."/>
            <person name="Durand P.M."/>
            <person name="Michod R.E."/>
            <person name="Nozaki H."/>
            <person name="Olson B.J."/>
        </authorList>
    </citation>
    <scope>NUCLEOTIDE SEQUENCE [LARGE SCALE GENOMIC DNA]</scope>
    <source>
        <strain evidence="3">NIES-2863</strain>
    </source>
</reference>
<dbReference type="Proteomes" id="UP000075714">
    <property type="component" value="Unassembled WGS sequence"/>
</dbReference>
<feature type="compositionally biased region" description="Basic and acidic residues" evidence="1">
    <location>
        <begin position="617"/>
        <end position="637"/>
    </location>
</feature>
<feature type="compositionally biased region" description="Polar residues" evidence="1">
    <location>
        <begin position="224"/>
        <end position="236"/>
    </location>
</feature>
<evidence type="ECO:0000313" key="3">
    <source>
        <dbReference type="Proteomes" id="UP000075714"/>
    </source>
</evidence>
<feature type="compositionally biased region" description="Polar residues" evidence="1">
    <location>
        <begin position="571"/>
        <end position="581"/>
    </location>
</feature>
<feature type="region of interest" description="Disordered" evidence="1">
    <location>
        <begin position="187"/>
        <end position="242"/>
    </location>
</feature>
<keyword evidence="3" id="KW-1185">Reference proteome</keyword>
<sequence>MASEAEASFIKPGEQEKVDTYISLKIVNAVDKRIVKTLHYQGAQSLGAAEVDLRRRLALQYPGVDSAGELEIMMAPVKAWAEELEKAAADPSTVATTEFMAAAAELDEFCSGLTNPLTISSLRPRCTMVESCRSDVENSVAFNYIIASVALVAPLKPAPPETARTGVPGNFAHGSLTPPLSVLADATNSQRASAGGPAAHAKPMHAAPLPSSQRDCSTAPLPSVSVQPSAGGQRQPVSKDNKLTSESLLQTLSSLALIMSPDSDTIAAAQPAFLEASKIIKKTYNSLLATVVLRFIPEGSDGQGMLRQKDYDPSAQRGNGAMKDGSHDREIDPEDKLRAALWRVGCVAAAGMLFSLLFKEGTAFPLKLLKAYDKVQHLFPELKKNVIVFDKEVGGHRAKVNSKPSESFSNRKKKKVTDFEGTPEEQVAKMEKWTADNKAKARIHNANYDTDVRPGLTAASAVLSWDSLAERRGLLNISDEVRMEVDEATDAFPDIRVLLAIGLCESLKEVVLEMEFHKLRVDALAMAMFAGKKKGKTGEDSRPPPAGARNLQEEQEWEKELGPRPMKAKPSSETPRSGTGTDNEELLDPAQEGKRTRGGRKATQKGSAVDEEQLLDPGKEGTRAGGKRGQDKAEQKAAPKPRTSGRKRK</sequence>
<feature type="region of interest" description="Disordered" evidence="1">
    <location>
        <begin position="533"/>
        <end position="649"/>
    </location>
</feature>
<feature type="region of interest" description="Disordered" evidence="1">
    <location>
        <begin position="303"/>
        <end position="330"/>
    </location>
</feature>
<gene>
    <name evidence="2" type="ORF">GPECTOR_159g110</name>
</gene>
<feature type="region of interest" description="Disordered" evidence="1">
    <location>
        <begin position="399"/>
        <end position="421"/>
    </location>
</feature>
<protein>
    <submittedName>
        <fullName evidence="2">Uncharacterized protein</fullName>
    </submittedName>
</protein>
<feature type="compositionally biased region" description="Low complexity" evidence="1">
    <location>
        <begin position="194"/>
        <end position="210"/>
    </location>
</feature>
<accession>A0A150FXK2</accession>
<evidence type="ECO:0000313" key="2">
    <source>
        <dbReference type="EMBL" id="KXZ42342.1"/>
    </source>
</evidence>
<comment type="caution">
    <text evidence="2">The sequence shown here is derived from an EMBL/GenBank/DDBJ whole genome shotgun (WGS) entry which is preliminary data.</text>
</comment>